<dbReference type="InterPro" id="IPR001304">
    <property type="entry name" value="C-type_lectin-like"/>
</dbReference>
<dbReference type="OrthoDB" id="6133475at2759"/>
<dbReference type="PANTHER" id="PTHR45710:SF26">
    <property type="entry name" value="RH26557P"/>
    <property type="match status" value="1"/>
</dbReference>
<gene>
    <name evidence="3" type="ORF">CEUTPL_LOCUS11900</name>
</gene>
<reference evidence="3" key="1">
    <citation type="submission" date="2022-01" db="EMBL/GenBank/DDBJ databases">
        <authorList>
            <person name="King R."/>
        </authorList>
    </citation>
    <scope>NUCLEOTIDE SEQUENCE</scope>
</reference>
<dbReference type="EMBL" id="OU892283">
    <property type="protein sequence ID" value="CAG9771469.1"/>
    <property type="molecule type" value="Genomic_DNA"/>
</dbReference>
<sequence length="323" mass="38378">MPTKRVISNVLLFLSIVTATSVERKAAKNYGCPSNFIRLSHRCYFFSKEKATWQDAFYQCHSMHSSLAIIRNSNQDKLIKKTLSKNTMEPLERWLGGRYDWQQKRWKWAASGKPLSYKGFDKSVNQEEEILQWNCIIIDPLLQLKWNFRSCLEQKHFICHKKIQSITNNKPRKKQMKQKQYNTKYLNEIPIPDLPNDISENTISLESQQRKTPESDPFHLKIDSFPLDAQPAYRPIERKNRRRRKNWPVPALKQFTNGTVYEDKTTLLISNQPLRRRRNKVKEDEIGQSQLPMYYKTYKESRRSQHPLHPSPIVEEYNFAKSQ</sequence>
<dbReference type="InterPro" id="IPR016187">
    <property type="entry name" value="CTDL_fold"/>
</dbReference>
<dbReference type="PANTHER" id="PTHR45710">
    <property type="entry name" value="C-TYPE LECTIN DOMAIN-CONTAINING PROTEIN 180"/>
    <property type="match status" value="1"/>
</dbReference>
<feature type="domain" description="C-type lectin" evidence="2">
    <location>
        <begin position="39"/>
        <end position="160"/>
    </location>
</feature>
<organism evidence="3 4">
    <name type="scientific">Ceutorhynchus assimilis</name>
    <name type="common">cabbage seed weevil</name>
    <dbReference type="NCBI Taxonomy" id="467358"/>
    <lineage>
        <taxon>Eukaryota</taxon>
        <taxon>Metazoa</taxon>
        <taxon>Ecdysozoa</taxon>
        <taxon>Arthropoda</taxon>
        <taxon>Hexapoda</taxon>
        <taxon>Insecta</taxon>
        <taxon>Pterygota</taxon>
        <taxon>Neoptera</taxon>
        <taxon>Endopterygota</taxon>
        <taxon>Coleoptera</taxon>
        <taxon>Polyphaga</taxon>
        <taxon>Cucujiformia</taxon>
        <taxon>Curculionidae</taxon>
        <taxon>Ceutorhynchinae</taxon>
        <taxon>Ceutorhynchus</taxon>
    </lineage>
</organism>
<proteinExistence type="predicted"/>
<dbReference type="PROSITE" id="PS50041">
    <property type="entry name" value="C_TYPE_LECTIN_2"/>
    <property type="match status" value="1"/>
</dbReference>
<dbReference type="SMART" id="SM00034">
    <property type="entry name" value="CLECT"/>
    <property type="match status" value="1"/>
</dbReference>
<name>A0A9N9MWB5_9CUCU</name>
<dbReference type="Proteomes" id="UP001152799">
    <property type="component" value="Chromosome 7"/>
</dbReference>
<keyword evidence="1" id="KW-0732">Signal</keyword>
<dbReference type="InterPro" id="IPR050828">
    <property type="entry name" value="C-type_lectin/matrix_domain"/>
</dbReference>
<keyword evidence="4" id="KW-1185">Reference proteome</keyword>
<dbReference type="Gene3D" id="3.10.100.10">
    <property type="entry name" value="Mannose-Binding Protein A, subunit A"/>
    <property type="match status" value="1"/>
</dbReference>
<feature type="chain" id="PRO_5040403484" description="C-type lectin domain-containing protein" evidence="1">
    <location>
        <begin position="20"/>
        <end position="323"/>
    </location>
</feature>
<protein>
    <recommendedName>
        <fullName evidence="2">C-type lectin domain-containing protein</fullName>
    </recommendedName>
</protein>
<dbReference type="Pfam" id="PF00059">
    <property type="entry name" value="Lectin_C"/>
    <property type="match status" value="1"/>
</dbReference>
<evidence type="ECO:0000313" key="3">
    <source>
        <dbReference type="EMBL" id="CAG9771469.1"/>
    </source>
</evidence>
<accession>A0A9N9MWB5</accession>
<evidence type="ECO:0000313" key="4">
    <source>
        <dbReference type="Proteomes" id="UP001152799"/>
    </source>
</evidence>
<dbReference type="SUPFAM" id="SSF56436">
    <property type="entry name" value="C-type lectin-like"/>
    <property type="match status" value="1"/>
</dbReference>
<evidence type="ECO:0000259" key="2">
    <source>
        <dbReference type="PROSITE" id="PS50041"/>
    </source>
</evidence>
<dbReference type="CDD" id="cd00037">
    <property type="entry name" value="CLECT"/>
    <property type="match status" value="1"/>
</dbReference>
<dbReference type="AlphaFoldDB" id="A0A9N9MWB5"/>
<evidence type="ECO:0000256" key="1">
    <source>
        <dbReference type="SAM" id="SignalP"/>
    </source>
</evidence>
<feature type="signal peptide" evidence="1">
    <location>
        <begin position="1"/>
        <end position="19"/>
    </location>
</feature>
<dbReference type="InterPro" id="IPR016186">
    <property type="entry name" value="C-type_lectin-like/link_sf"/>
</dbReference>